<dbReference type="PANTHER" id="PTHR43475:SF1">
    <property type="entry name" value="METHYLTHIORIBOSE-1-PHOSPHATE ISOMERASE"/>
    <property type="match status" value="1"/>
</dbReference>
<dbReference type="GO" id="GO:0046523">
    <property type="term" value="F:S-methyl-5-thioribose-1-phosphate isomerase activity"/>
    <property type="evidence" value="ECO:0007669"/>
    <property type="project" value="UniProtKB-EC"/>
</dbReference>
<dbReference type="EC" id="5.3.1.23" evidence="3"/>
<evidence type="ECO:0000313" key="3">
    <source>
        <dbReference type="EMBL" id="QCI67501.1"/>
    </source>
</evidence>
<protein>
    <submittedName>
        <fullName evidence="3">S-methyl-5-thioribose-1-phosphate isomerase</fullName>
        <ecNumber evidence="3">5.3.1.23</ecNumber>
    </submittedName>
</protein>
<dbReference type="Pfam" id="PF01008">
    <property type="entry name" value="IF-2B"/>
    <property type="match status" value="1"/>
</dbReference>
<dbReference type="InterPro" id="IPR042529">
    <property type="entry name" value="IF_2B-like_C"/>
</dbReference>
<dbReference type="RefSeq" id="WP_136962932.1">
    <property type="nucleotide sequence ID" value="NZ_CP039690.1"/>
</dbReference>
<dbReference type="NCBIfam" id="TIGR00524">
    <property type="entry name" value="eIF-2B_rel"/>
    <property type="match status" value="1"/>
</dbReference>
<dbReference type="Gene3D" id="1.20.120.420">
    <property type="entry name" value="translation initiation factor eif-2b, domain 1"/>
    <property type="match status" value="1"/>
</dbReference>
<evidence type="ECO:0000256" key="1">
    <source>
        <dbReference type="ARBA" id="ARBA00023235"/>
    </source>
</evidence>
<sequence length="341" mass="36736">MHDISFTAPTLVRQSVLLDEDAVRILDRRTFPFDIRFVTCTSHDEVAVAIEDMVTQSSGPFFAASAGMVLAARLAARSAGAEQRLAIIDRAAARLIATRPTNNHIRSVVTMMAEAARGLPQDDFAAAMQAVMEEAWEKRYAGNRRLGRNAAELVADGDTILTHCWAEASLIETLAATLRAGKRVKVVCTETRPYLQGSRLTAHSVAEMGIDVTVITDNMAAHAMDRGLVSRYMTAADRVTLSGHVINKVGTLQIAIAARHFGIPYIAMVPAPDRHAATPDDVPMEQRDGRESLMCLGQPTATPLARGWYPAFDVTPPEFVGAIATGDGVFAANALRAHFGG</sequence>
<dbReference type="Proteomes" id="UP000298781">
    <property type="component" value="Chromosome"/>
</dbReference>
<dbReference type="NCBIfam" id="NF004326">
    <property type="entry name" value="PRK05720.1"/>
    <property type="match status" value="1"/>
</dbReference>
<accession>A0A4D7B3P3</accession>
<evidence type="ECO:0000256" key="2">
    <source>
        <dbReference type="RuleBase" id="RU003814"/>
    </source>
</evidence>
<dbReference type="OrthoDB" id="9803436at2"/>
<keyword evidence="1 3" id="KW-0413">Isomerase</keyword>
<name>A0A4D7B3P3_9HYPH</name>
<dbReference type="Gene3D" id="3.40.50.10470">
    <property type="entry name" value="Translation initiation factor eif-2b, domain 2"/>
    <property type="match status" value="1"/>
</dbReference>
<reference evidence="3 4" key="1">
    <citation type="submission" date="2019-04" db="EMBL/GenBank/DDBJ databases">
        <title>Phreatobacter aquaticus sp. nov.</title>
        <authorList>
            <person name="Choi A."/>
        </authorList>
    </citation>
    <scope>NUCLEOTIDE SEQUENCE [LARGE SCALE GENOMIC DNA]</scope>
    <source>
        <strain evidence="3 4">KCTC 52518</strain>
    </source>
</reference>
<dbReference type="AlphaFoldDB" id="A0A4D7B3P3"/>
<keyword evidence="4" id="KW-1185">Reference proteome</keyword>
<dbReference type="InterPro" id="IPR037171">
    <property type="entry name" value="NagB/RpiA_transferase-like"/>
</dbReference>
<evidence type="ECO:0000313" key="4">
    <source>
        <dbReference type="Proteomes" id="UP000298781"/>
    </source>
</evidence>
<dbReference type="GO" id="GO:0019509">
    <property type="term" value="P:L-methionine salvage from methylthioadenosine"/>
    <property type="evidence" value="ECO:0007669"/>
    <property type="project" value="TreeGrafter"/>
</dbReference>
<comment type="similarity">
    <text evidence="2">Belongs to the eIF-2B alpha/beta/delta subunits family.</text>
</comment>
<dbReference type="InterPro" id="IPR011559">
    <property type="entry name" value="Initiation_fac_2B_a/b/d"/>
</dbReference>
<dbReference type="InterPro" id="IPR000649">
    <property type="entry name" value="IF-2B-related"/>
</dbReference>
<organism evidence="3 4">
    <name type="scientific">Phreatobacter stygius</name>
    <dbReference type="NCBI Taxonomy" id="1940610"/>
    <lineage>
        <taxon>Bacteria</taxon>
        <taxon>Pseudomonadati</taxon>
        <taxon>Pseudomonadota</taxon>
        <taxon>Alphaproteobacteria</taxon>
        <taxon>Hyphomicrobiales</taxon>
        <taxon>Phreatobacteraceae</taxon>
        <taxon>Phreatobacter</taxon>
    </lineage>
</organism>
<dbReference type="EMBL" id="CP039690">
    <property type="protein sequence ID" value="QCI67501.1"/>
    <property type="molecule type" value="Genomic_DNA"/>
</dbReference>
<dbReference type="KEGG" id="pstg:E8M01_26720"/>
<dbReference type="InterPro" id="IPR027363">
    <property type="entry name" value="M1Pi_N"/>
</dbReference>
<gene>
    <name evidence="3" type="ORF">E8M01_26720</name>
</gene>
<dbReference type="PANTHER" id="PTHR43475">
    <property type="entry name" value="METHYLTHIORIBOSE-1-PHOSPHATE ISOMERASE"/>
    <property type="match status" value="1"/>
</dbReference>
<dbReference type="SUPFAM" id="SSF100950">
    <property type="entry name" value="NagB/RpiA/CoA transferase-like"/>
    <property type="match status" value="1"/>
</dbReference>
<proteinExistence type="inferred from homology"/>